<name>A0A067RIV5_ZOONE</name>
<dbReference type="EMBL" id="KK852446">
    <property type="protein sequence ID" value="KDR23727.1"/>
    <property type="molecule type" value="Genomic_DNA"/>
</dbReference>
<dbReference type="PANTHER" id="PTHR22406:SF7">
    <property type="entry name" value="NASCENT POLYPEPTIDE-ASSOCIATED COMPLEX SUBUNIT ALPHA, MUSCLE-SPECIFIC FORM"/>
    <property type="match status" value="1"/>
</dbReference>
<sequence>MENKADILDPRDEVRKLQDKVRKLEFQNEQLRSQHTRNGLLGNKVLSCVSNENYIVHTDLQYQAEDEHDIIIINSEDFLDEERWLYVSSNSLSSNVPNNLQKWLRHDVDNNNDYEFQLMRRKLIQELEEIEQGLRRHSIDTRTFTRSKKRMGRPSLETMVESPMYENRRRMLSPWRTPQIQNIDDIDDVSLTLNSTFGSLASESLLRNVNFHSNDALEFNTVFQKISSEPHLNLTPEPQNNASQKTASDPDEMHTTYQKLSEPDLNATFLKVSDPCPMNRQKSADMNTTFQLAPRSRSITPLGLNCTFSIQDGSSSSSNRSGRAMSCDSGGDDDQMSSASDSSFSSSNRLMNVGDVQNIARLQEESLKQVVSTPKHNLKREGLVPGIQDDLPSPIPKDYNHGYQSDHSDHSSSADGRARSSRSSLKSSPGSSPFGSTQILTNVPESVPCNAVVRLPRRELKMFPAERQEIPKSQTVGKPAESARGGHGRGMSGLRPPVVRSRGGNTGATRVVSQGRGSSIPRPASRIPPPRIRMAAPGKMNWMDGCY</sequence>
<evidence type="ECO:0000256" key="2">
    <source>
        <dbReference type="ARBA" id="ARBA00023054"/>
    </source>
</evidence>
<feature type="compositionally biased region" description="Low complexity" evidence="3">
    <location>
        <begin position="419"/>
        <end position="436"/>
    </location>
</feature>
<keyword evidence="5" id="KW-1185">Reference proteome</keyword>
<accession>A0A067RIV5</accession>
<reference evidence="4 5" key="1">
    <citation type="journal article" date="2014" name="Nat. Commun.">
        <title>Molecular traces of alternative social organization in a termite genome.</title>
        <authorList>
            <person name="Terrapon N."/>
            <person name="Li C."/>
            <person name="Robertson H.M."/>
            <person name="Ji L."/>
            <person name="Meng X."/>
            <person name="Booth W."/>
            <person name="Chen Z."/>
            <person name="Childers C.P."/>
            <person name="Glastad K.M."/>
            <person name="Gokhale K."/>
            <person name="Gowin J."/>
            <person name="Gronenberg W."/>
            <person name="Hermansen R.A."/>
            <person name="Hu H."/>
            <person name="Hunt B.G."/>
            <person name="Huylmans A.K."/>
            <person name="Khalil S.M."/>
            <person name="Mitchell R.D."/>
            <person name="Munoz-Torres M.C."/>
            <person name="Mustard J.A."/>
            <person name="Pan H."/>
            <person name="Reese J.T."/>
            <person name="Scharf M.E."/>
            <person name="Sun F."/>
            <person name="Vogel H."/>
            <person name="Xiao J."/>
            <person name="Yang W."/>
            <person name="Yang Z."/>
            <person name="Yang Z."/>
            <person name="Zhou J."/>
            <person name="Zhu J."/>
            <person name="Brent C.S."/>
            <person name="Elsik C.G."/>
            <person name="Goodisman M.A."/>
            <person name="Liberles D.A."/>
            <person name="Roe R.M."/>
            <person name="Vargo E.L."/>
            <person name="Vilcinskas A."/>
            <person name="Wang J."/>
            <person name="Bornberg-Bauer E."/>
            <person name="Korb J."/>
            <person name="Zhang G."/>
            <person name="Liebig J."/>
        </authorList>
    </citation>
    <scope>NUCLEOTIDE SEQUENCE [LARGE SCALE GENOMIC DNA]</scope>
    <source>
        <tissue evidence="4">Whole organism</tissue>
    </source>
</reference>
<evidence type="ECO:0000256" key="3">
    <source>
        <dbReference type="SAM" id="MobiDB-lite"/>
    </source>
</evidence>
<feature type="region of interest" description="Disordered" evidence="3">
    <location>
        <begin position="310"/>
        <end position="350"/>
    </location>
</feature>
<evidence type="ECO:0000313" key="4">
    <source>
        <dbReference type="EMBL" id="KDR23727.1"/>
    </source>
</evidence>
<dbReference type="Proteomes" id="UP000027135">
    <property type="component" value="Unassembled WGS sequence"/>
</dbReference>
<dbReference type="GO" id="GO:0031116">
    <property type="term" value="P:positive regulation of microtubule polymerization"/>
    <property type="evidence" value="ECO:0007669"/>
    <property type="project" value="TreeGrafter"/>
</dbReference>
<protein>
    <recommendedName>
        <fullName evidence="6">SLAIN motif-containing protein 2</fullName>
    </recommendedName>
</protein>
<feature type="compositionally biased region" description="Low complexity" evidence="3">
    <location>
        <begin position="336"/>
        <end position="347"/>
    </location>
</feature>
<feature type="region of interest" description="Disordered" evidence="3">
    <location>
        <begin position="231"/>
        <end position="255"/>
    </location>
</feature>
<evidence type="ECO:0008006" key="6">
    <source>
        <dbReference type="Google" id="ProtNLM"/>
    </source>
</evidence>
<evidence type="ECO:0000313" key="5">
    <source>
        <dbReference type="Proteomes" id="UP000027135"/>
    </source>
</evidence>
<dbReference type="Pfam" id="PF15301">
    <property type="entry name" value="SLAIN"/>
    <property type="match status" value="1"/>
</dbReference>
<dbReference type="GO" id="GO:0031122">
    <property type="term" value="P:cytoplasmic microtubule organization"/>
    <property type="evidence" value="ECO:0007669"/>
    <property type="project" value="TreeGrafter"/>
</dbReference>
<comment type="similarity">
    <text evidence="1">Belongs to the SLAIN motif-containing family.</text>
</comment>
<gene>
    <name evidence="4" type="ORF">L798_06013</name>
</gene>
<dbReference type="PANTHER" id="PTHR22406">
    <property type="entry name" value="NASCENT POLYPEPTIDE-ASSOCIATED COMPLEX SUBUNIT ALPHA, MUSCLE-SPECIFIC FORM"/>
    <property type="match status" value="1"/>
</dbReference>
<feature type="compositionally biased region" description="Polar residues" evidence="3">
    <location>
        <begin position="236"/>
        <end position="247"/>
    </location>
</feature>
<dbReference type="GO" id="GO:0007020">
    <property type="term" value="P:microtubule nucleation"/>
    <property type="evidence" value="ECO:0007669"/>
    <property type="project" value="TreeGrafter"/>
</dbReference>
<feature type="region of interest" description="Disordered" evidence="3">
    <location>
        <begin position="371"/>
        <end position="440"/>
    </location>
</feature>
<feature type="region of interest" description="Disordered" evidence="3">
    <location>
        <begin position="471"/>
        <end position="536"/>
    </location>
</feature>
<feature type="compositionally biased region" description="Low complexity" evidence="3">
    <location>
        <begin position="313"/>
        <end position="329"/>
    </location>
</feature>
<dbReference type="eggNOG" id="ENOG502SZYJ">
    <property type="taxonomic scope" value="Eukaryota"/>
</dbReference>
<feature type="compositionally biased region" description="Basic and acidic residues" evidence="3">
    <location>
        <begin position="398"/>
        <end position="418"/>
    </location>
</feature>
<dbReference type="OrthoDB" id="6347145at2759"/>
<keyword evidence="2" id="KW-0175">Coiled coil</keyword>
<dbReference type="STRING" id="136037.A0A067RIV5"/>
<dbReference type="GO" id="GO:0035371">
    <property type="term" value="C:microtubule plus-end"/>
    <property type="evidence" value="ECO:0007669"/>
    <property type="project" value="TreeGrafter"/>
</dbReference>
<proteinExistence type="inferred from homology"/>
<dbReference type="InParanoid" id="A0A067RIV5"/>
<organism evidence="4 5">
    <name type="scientific">Zootermopsis nevadensis</name>
    <name type="common">Dampwood termite</name>
    <dbReference type="NCBI Taxonomy" id="136037"/>
    <lineage>
        <taxon>Eukaryota</taxon>
        <taxon>Metazoa</taxon>
        <taxon>Ecdysozoa</taxon>
        <taxon>Arthropoda</taxon>
        <taxon>Hexapoda</taxon>
        <taxon>Insecta</taxon>
        <taxon>Pterygota</taxon>
        <taxon>Neoptera</taxon>
        <taxon>Polyneoptera</taxon>
        <taxon>Dictyoptera</taxon>
        <taxon>Blattodea</taxon>
        <taxon>Blattoidea</taxon>
        <taxon>Termitoidae</taxon>
        <taxon>Termopsidae</taxon>
        <taxon>Zootermopsis</taxon>
    </lineage>
</organism>
<evidence type="ECO:0000256" key="1">
    <source>
        <dbReference type="ARBA" id="ARBA00006652"/>
    </source>
</evidence>
<feature type="compositionally biased region" description="Low complexity" evidence="3">
    <location>
        <begin position="515"/>
        <end position="525"/>
    </location>
</feature>
<dbReference type="AlphaFoldDB" id="A0A067RIV5"/>
<dbReference type="InterPro" id="IPR026179">
    <property type="entry name" value="Slain"/>
</dbReference>